<dbReference type="GO" id="GO:0046872">
    <property type="term" value="F:metal ion binding"/>
    <property type="evidence" value="ECO:0007669"/>
    <property type="project" value="UniProtKB-KW"/>
</dbReference>
<dbReference type="PROSITE" id="PS00197">
    <property type="entry name" value="2FE2S_FER_1"/>
    <property type="match status" value="1"/>
</dbReference>
<name>A0A3G1KQY8_FORW1</name>
<dbReference type="SUPFAM" id="SSF54292">
    <property type="entry name" value="2Fe-2S ferredoxin-like"/>
    <property type="match status" value="1"/>
</dbReference>
<comment type="pathway">
    <text evidence="6">Alkaloid degradation; nicotine degradation.</text>
</comment>
<evidence type="ECO:0000256" key="6">
    <source>
        <dbReference type="ARBA" id="ARBA00060707"/>
    </source>
</evidence>
<dbReference type="Pfam" id="PF00111">
    <property type="entry name" value="Fer2"/>
    <property type="match status" value="1"/>
</dbReference>
<gene>
    <name evidence="8" type="ORF">DCMF_08735</name>
</gene>
<evidence type="ECO:0000256" key="3">
    <source>
        <dbReference type="ARBA" id="ARBA00023002"/>
    </source>
</evidence>
<dbReference type="InterPro" id="IPR012675">
    <property type="entry name" value="Beta-grasp_dom_sf"/>
</dbReference>
<dbReference type="EMBL" id="CP017634">
    <property type="protein sequence ID" value="ATW24847.1"/>
    <property type="molecule type" value="Genomic_DNA"/>
</dbReference>
<dbReference type="InterPro" id="IPR051452">
    <property type="entry name" value="Diverse_Oxidoreductases"/>
</dbReference>
<dbReference type="RefSeq" id="WP_148134075.1">
    <property type="nucleotide sequence ID" value="NZ_CP017634.1"/>
</dbReference>
<dbReference type="KEGG" id="fwa:DCMF_08735"/>
<evidence type="ECO:0000256" key="1">
    <source>
        <dbReference type="ARBA" id="ARBA00022714"/>
    </source>
</evidence>
<keyword evidence="3" id="KW-0560">Oxidoreductase</keyword>
<dbReference type="InterPro" id="IPR036010">
    <property type="entry name" value="2Fe-2S_ferredoxin-like_sf"/>
</dbReference>
<dbReference type="InterPro" id="IPR036884">
    <property type="entry name" value="2Fe-2S-bd_dom_sf"/>
</dbReference>
<dbReference type="InterPro" id="IPR001041">
    <property type="entry name" value="2Fe-2S_ferredoxin-type"/>
</dbReference>
<sequence length="163" mass="17916">MKKFISCTINGEMMTVEIDDRESLLEVLRDRLDLTGTKKGCEAGECGACTVLVDDVPVDSCLYLAAWADQTNILTVEGLAEDGKLSKLQESFIEAGAVQCGYCTPGFLMAGHALLKENPNPTEEEIKKKLSGNFCRCTGYTNIIKAVQKAAEKNSEEYRQIHK</sequence>
<evidence type="ECO:0000313" key="9">
    <source>
        <dbReference type="Proteomes" id="UP000323521"/>
    </source>
</evidence>
<dbReference type="FunFam" id="1.10.150.120:FF:000003">
    <property type="entry name" value="Carbon monoxide dehydrogenase, small subunit"/>
    <property type="match status" value="1"/>
</dbReference>
<dbReference type="Gene3D" id="3.10.20.30">
    <property type="match status" value="1"/>
</dbReference>
<keyword evidence="9" id="KW-1185">Reference proteome</keyword>
<proteinExistence type="predicted"/>
<dbReference type="Pfam" id="PF01799">
    <property type="entry name" value="Fer2_2"/>
    <property type="match status" value="1"/>
</dbReference>
<evidence type="ECO:0000256" key="4">
    <source>
        <dbReference type="ARBA" id="ARBA00023004"/>
    </source>
</evidence>
<evidence type="ECO:0000259" key="7">
    <source>
        <dbReference type="PROSITE" id="PS51085"/>
    </source>
</evidence>
<reference evidence="8 9" key="1">
    <citation type="submission" date="2016-10" db="EMBL/GenBank/DDBJ databases">
        <title>Complete Genome Sequence of Peptococcaceae strain DCMF.</title>
        <authorList>
            <person name="Edwards R.J."/>
            <person name="Holland S.I."/>
            <person name="Deshpande N.P."/>
            <person name="Wong Y.K."/>
            <person name="Ertan H."/>
            <person name="Manefield M."/>
            <person name="Russell T.L."/>
            <person name="Lee M.J."/>
        </authorList>
    </citation>
    <scope>NUCLEOTIDE SEQUENCE [LARGE SCALE GENOMIC DNA]</scope>
    <source>
        <strain evidence="8 9">DCMF</strain>
    </source>
</reference>
<dbReference type="Proteomes" id="UP000323521">
    <property type="component" value="Chromosome"/>
</dbReference>
<accession>A0A3G1KQY8</accession>
<keyword evidence="1" id="KW-0001">2Fe-2S</keyword>
<evidence type="ECO:0000313" key="8">
    <source>
        <dbReference type="EMBL" id="ATW24847.1"/>
    </source>
</evidence>
<dbReference type="CDD" id="cd00207">
    <property type="entry name" value="fer2"/>
    <property type="match status" value="1"/>
</dbReference>
<keyword evidence="4" id="KW-0408">Iron</keyword>
<dbReference type="Gene3D" id="1.10.150.120">
    <property type="entry name" value="[2Fe-2S]-binding domain"/>
    <property type="match status" value="1"/>
</dbReference>
<dbReference type="NCBIfam" id="NF043084">
    <property type="entry name" value="XdhC_XDHase"/>
    <property type="match status" value="1"/>
</dbReference>
<evidence type="ECO:0000256" key="2">
    <source>
        <dbReference type="ARBA" id="ARBA00022723"/>
    </source>
</evidence>
<dbReference type="GO" id="GO:0006144">
    <property type="term" value="P:purine nucleobase metabolic process"/>
    <property type="evidence" value="ECO:0007669"/>
    <property type="project" value="InterPro"/>
</dbReference>
<keyword evidence="5" id="KW-0411">Iron-sulfur</keyword>
<dbReference type="InterPro" id="IPR006058">
    <property type="entry name" value="2Fe2S_fd_BS"/>
</dbReference>
<evidence type="ECO:0000256" key="5">
    <source>
        <dbReference type="ARBA" id="ARBA00023014"/>
    </source>
</evidence>
<dbReference type="PANTHER" id="PTHR44379">
    <property type="entry name" value="OXIDOREDUCTASE WITH IRON-SULFUR SUBUNIT"/>
    <property type="match status" value="1"/>
</dbReference>
<dbReference type="InterPro" id="IPR050033">
    <property type="entry name" value="XdhC_XDHase"/>
</dbReference>
<dbReference type="SUPFAM" id="SSF47741">
    <property type="entry name" value="CO dehydrogenase ISP C-domain like"/>
    <property type="match status" value="1"/>
</dbReference>
<feature type="domain" description="2Fe-2S ferredoxin-type" evidence="7">
    <location>
        <begin position="3"/>
        <end position="79"/>
    </location>
</feature>
<dbReference type="GO" id="GO:0051537">
    <property type="term" value="F:2 iron, 2 sulfur cluster binding"/>
    <property type="evidence" value="ECO:0007669"/>
    <property type="project" value="UniProtKB-KW"/>
</dbReference>
<dbReference type="PANTHER" id="PTHR44379:SF8">
    <property type="entry name" value="XANTHINE DEHYDROGENASE IRON-SULFUR-BINDING SUBUNIT XDHC-RELATED"/>
    <property type="match status" value="1"/>
</dbReference>
<protein>
    <recommendedName>
        <fullName evidence="7">2Fe-2S ferredoxin-type domain-containing protein</fullName>
    </recommendedName>
</protein>
<dbReference type="GO" id="GO:0004854">
    <property type="term" value="F:xanthine dehydrogenase activity"/>
    <property type="evidence" value="ECO:0007669"/>
    <property type="project" value="InterPro"/>
</dbReference>
<dbReference type="PROSITE" id="PS51085">
    <property type="entry name" value="2FE2S_FER_2"/>
    <property type="match status" value="1"/>
</dbReference>
<keyword evidence="2" id="KW-0479">Metal-binding</keyword>
<organism evidence="8 9">
    <name type="scientific">Formimonas warabiya</name>
    <dbReference type="NCBI Taxonomy" id="1761012"/>
    <lineage>
        <taxon>Bacteria</taxon>
        <taxon>Bacillati</taxon>
        <taxon>Bacillota</taxon>
        <taxon>Clostridia</taxon>
        <taxon>Eubacteriales</taxon>
        <taxon>Peptococcaceae</taxon>
        <taxon>Candidatus Formimonas</taxon>
    </lineage>
</organism>
<dbReference type="FunFam" id="3.10.20.30:FF:000020">
    <property type="entry name" value="Xanthine dehydrogenase iron-sulfur subunit"/>
    <property type="match status" value="1"/>
</dbReference>
<dbReference type="InterPro" id="IPR002888">
    <property type="entry name" value="2Fe-2S-bd"/>
</dbReference>
<dbReference type="OrthoDB" id="9796880at2"/>
<dbReference type="AlphaFoldDB" id="A0A3G1KQY8"/>